<dbReference type="Proteomes" id="UP000004090">
    <property type="component" value="Unassembled WGS sequence"/>
</dbReference>
<dbReference type="HOGENOM" id="CLU_2861060_0_0_9"/>
<dbReference type="EMBL" id="ABAW02000025">
    <property type="protein sequence ID" value="EDP10175.1"/>
    <property type="molecule type" value="Genomic_DNA"/>
</dbReference>
<comment type="caution">
    <text evidence="1">The sequence shown here is derived from an EMBL/GenBank/DDBJ whole genome shotgun (WGS) entry which is preliminary data.</text>
</comment>
<accession>A8RFA3</accession>
<protein>
    <submittedName>
        <fullName evidence="1">Uncharacterized protein</fullName>
    </submittedName>
</protein>
<gene>
    <name evidence="1" type="ORF">EUBDOL_02189</name>
</gene>
<name>A8RFA3_9FIRM</name>
<organism evidence="1 2">
    <name type="scientific">Amedibacillus dolichus DSM 3991</name>
    <dbReference type="NCBI Taxonomy" id="428127"/>
    <lineage>
        <taxon>Bacteria</taxon>
        <taxon>Bacillati</taxon>
        <taxon>Bacillota</taxon>
        <taxon>Erysipelotrichia</taxon>
        <taxon>Erysipelotrichales</taxon>
        <taxon>Erysipelotrichaceae</taxon>
        <taxon>Amedibacillus</taxon>
    </lineage>
</organism>
<dbReference type="AlphaFoldDB" id="A8RFA3"/>
<dbReference type="STRING" id="428127.EUBDOL_02189"/>
<evidence type="ECO:0000313" key="1">
    <source>
        <dbReference type="EMBL" id="EDP10175.1"/>
    </source>
</evidence>
<reference evidence="1 2" key="1">
    <citation type="submission" date="2007-09" db="EMBL/GenBank/DDBJ databases">
        <title>Draft genome sequence of Eubacterium dolichum (DSM 3991).</title>
        <authorList>
            <person name="Sudarsanam P."/>
            <person name="Ley R."/>
            <person name="Guruge J."/>
            <person name="Turnbaugh P.J."/>
            <person name="Mahowald M."/>
            <person name="Liep D."/>
            <person name="Gordon J."/>
        </authorList>
    </citation>
    <scope>NUCLEOTIDE SEQUENCE [LARGE SCALE GENOMIC DNA]</scope>
    <source>
        <strain evidence="1 2">DSM 3991</strain>
    </source>
</reference>
<proteinExistence type="predicted"/>
<evidence type="ECO:0000313" key="2">
    <source>
        <dbReference type="Proteomes" id="UP000004090"/>
    </source>
</evidence>
<sequence>MKIQNHQQKNGYVHTYLPLAQFVSKVLNRVVKLGHLPTIAIVRYILKNQAKTSKIENQQKWNHL</sequence>
<reference evidence="1 2" key="2">
    <citation type="submission" date="2007-09" db="EMBL/GenBank/DDBJ databases">
        <authorList>
            <person name="Fulton L."/>
            <person name="Clifton S."/>
            <person name="Fulton B."/>
            <person name="Xu J."/>
            <person name="Minx P."/>
            <person name="Pepin K.H."/>
            <person name="Johnson M."/>
            <person name="Thiruvilangam P."/>
            <person name="Bhonagiri V."/>
            <person name="Nash W.E."/>
            <person name="Mardis E.R."/>
            <person name="Wilson R.K."/>
        </authorList>
    </citation>
    <scope>NUCLEOTIDE SEQUENCE [LARGE SCALE GENOMIC DNA]</scope>
    <source>
        <strain evidence="1 2">DSM 3991</strain>
    </source>
</reference>